<gene>
    <name evidence="2" type="ORF">IHE70_22845</name>
</gene>
<evidence type="ECO:0000313" key="3">
    <source>
        <dbReference type="Proteomes" id="UP000661025"/>
    </source>
</evidence>
<name>A0A927L4N9_9ACTN</name>
<reference evidence="2" key="1">
    <citation type="submission" date="2020-09" db="EMBL/GenBank/DDBJ databases">
        <title>Streptomyces canutascabiei sp. nov., which causes potato common scab and is distributed across the world.</title>
        <authorList>
            <person name="Nguyen H.P."/>
            <person name="Weisberg A.J."/>
            <person name="Chang J.H."/>
            <person name="Clarke C.R."/>
        </authorList>
    </citation>
    <scope>NUCLEOTIDE SEQUENCE</scope>
    <source>
        <strain evidence="2">ID-01-6.2a</strain>
    </source>
</reference>
<evidence type="ECO:0000256" key="1">
    <source>
        <dbReference type="SAM" id="MobiDB-lite"/>
    </source>
</evidence>
<organism evidence="2 3">
    <name type="scientific">Streptomyces caniscabiei</name>
    <dbReference type="NCBI Taxonomy" id="2746961"/>
    <lineage>
        <taxon>Bacteria</taxon>
        <taxon>Bacillati</taxon>
        <taxon>Actinomycetota</taxon>
        <taxon>Actinomycetes</taxon>
        <taxon>Kitasatosporales</taxon>
        <taxon>Streptomycetaceae</taxon>
        <taxon>Streptomyces</taxon>
    </lineage>
</organism>
<evidence type="ECO:0000313" key="2">
    <source>
        <dbReference type="EMBL" id="MBD9726005.1"/>
    </source>
</evidence>
<protein>
    <submittedName>
        <fullName evidence="2">Uncharacterized protein</fullName>
    </submittedName>
</protein>
<dbReference type="EMBL" id="JACYXT010000009">
    <property type="protein sequence ID" value="MBD9726005.1"/>
    <property type="molecule type" value="Genomic_DNA"/>
</dbReference>
<proteinExistence type="predicted"/>
<dbReference type="Proteomes" id="UP000661025">
    <property type="component" value="Unassembled WGS sequence"/>
</dbReference>
<sequence>MGGDGESLVGGLAEVRIIAADPDIAQRVAQLLRRHFRCDEPRSYPAGPEGRDTLLHLTVDTGHVADEPSAESPWLTTSHTQARRAHTDEPG</sequence>
<comment type="caution">
    <text evidence="2">The sequence shown here is derived from an EMBL/GenBank/DDBJ whole genome shotgun (WGS) entry which is preliminary data.</text>
</comment>
<accession>A0A927L4N9</accession>
<dbReference type="AlphaFoldDB" id="A0A927L4N9"/>
<feature type="region of interest" description="Disordered" evidence="1">
    <location>
        <begin position="65"/>
        <end position="91"/>
    </location>
</feature>